<evidence type="ECO:0000313" key="1">
    <source>
        <dbReference type="EMBL" id="XCD14783.1"/>
    </source>
</evidence>
<dbReference type="PROSITE" id="PS51257">
    <property type="entry name" value="PROKAR_LIPOPROTEIN"/>
    <property type="match status" value="1"/>
</dbReference>
<dbReference type="EMBL" id="CP115920">
    <property type="protein sequence ID" value="XCD14783.1"/>
    <property type="molecule type" value="Genomic_DNA"/>
</dbReference>
<dbReference type="Pfam" id="PF11279">
    <property type="entry name" value="DUF3080"/>
    <property type="match status" value="1"/>
</dbReference>
<sequence length="350" mass="40528">MRTKKISHLNKLFAKPPLLLFIAMMTGCFGDTPNARFLDYQKRIVNIQQSELIPAPVLKPVELPAKRQLTKEIPRTTLGLVDSYQLRKCNLFGLIAEHNSVLGKVQDQFRNFDYQLQLIDGLERCLTSNQIEPELKESLQKILDVKYQYLPDYFFNLVYTSDAMRLQLSGSDWIVMRDASHALQIREPLEAFNTVAKFIATSERGTLERPPLLTDYQETLEKQNVIGRLAFSLEASERWLKTVTAQLHQYDDSIPCGKNRDMSRFNYLVNVFNDVFVKELQPYLSYLDSEYQALSAQTLFVSALLHTKDNSGYSLEAKHLAFKQANRAHVEYWKRLFRRCGRDLSSVVNR</sequence>
<reference evidence="1" key="1">
    <citation type="submission" date="2023-01" db="EMBL/GenBank/DDBJ databases">
        <title>Vibrio sp. CB1-14 genome sequencing.</title>
        <authorList>
            <person name="Otstavnykh N."/>
            <person name="Isaeva M."/>
            <person name="Meleshko D."/>
        </authorList>
    </citation>
    <scope>NUCLEOTIDE SEQUENCE</scope>
    <source>
        <strain evidence="1">CB1-14</strain>
    </source>
</reference>
<organism evidence="1">
    <name type="scientific">Vibrio chaetopteri</name>
    <dbReference type="NCBI Taxonomy" id="3016528"/>
    <lineage>
        <taxon>Bacteria</taxon>
        <taxon>Pseudomonadati</taxon>
        <taxon>Pseudomonadota</taxon>
        <taxon>Gammaproteobacteria</taxon>
        <taxon>Vibrionales</taxon>
        <taxon>Vibrionaceae</taxon>
        <taxon>Vibrio</taxon>
    </lineage>
</organism>
<protein>
    <submittedName>
        <fullName evidence="1">DUF3080 family protein</fullName>
    </submittedName>
</protein>
<dbReference type="RefSeq" id="WP_353496257.1">
    <property type="nucleotide sequence ID" value="NZ_CP115920.1"/>
</dbReference>
<dbReference type="KEGG" id="vck:PG915_09200"/>
<name>A0AAU8BG87_9VIBR</name>
<dbReference type="AlphaFoldDB" id="A0AAU8BG87"/>
<accession>A0AAU8BG87</accession>
<gene>
    <name evidence="1" type="ORF">PG915_09200</name>
</gene>
<dbReference type="InterPro" id="IPR021431">
    <property type="entry name" value="DUF3080"/>
</dbReference>
<proteinExistence type="predicted"/>